<sequence>MRLGHAQPQRPTSALHLSIFSHARLVVAWKVVKHKVAAYAAGLCVIEYQRRGLIHFHAVVRLDAKTRLHLQKVEPGVIQSKGYRHLV</sequence>
<reference evidence="1 2" key="1">
    <citation type="submission" date="2020-08" db="EMBL/GenBank/DDBJ databases">
        <title>Sequencing the genomes of 1000 actinobacteria strains.</title>
        <authorList>
            <person name="Klenk H.-P."/>
        </authorList>
    </citation>
    <scope>NUCLEOTIDE SEQUENCE [LARGE SCALE GENOMIC DNA]</scope>
    <source>
        <strain evidence="1 2">DSM 43675</strain>
    </source>
</reference>
<dbReference type="EMBL" id="JACHMQ010000001">
    <property type="protein sequence ID" value="MBB6397992.1"/>
    <property type="molecule type" value="Genomic_DNA"/>
</dbReference>
<dbReference type="Proteomes" id="UP000546324">
    <property type="component" value="Unassembled WGS sequence"/>
</dbReference>
<protein>
    <submittedName>
        <fullName evidence="1">Uncharacterized protein</fullName>
    </submittedName>
</protein>
<evidence type="ECO:0000313" key="1">
    <source>
        <dbReference type="EMBL" id="MBB6397992.1"/>
    </source>
</evidence>
<name>A0A7X0G236_9ACTN</name>
<proteinExistence type="predicted"/>
<dbReference type="AlphaFoldDB" id="A0A7X0G236"/>
<gene>
    <name evidence="1" type="ORF">BKA00_004906</name>
</gene>
<accession>A0A7X0G236</accession>
<evidence type="ECO:0000313" key="2">
    <source>
        <dbReference type="Proteomes" id="UP000546324"/>
    </source>
</evidence>
<organism evidence="1 2">
    <name type="scientific">Actinomadura coerulea</name>
    <dbReference type="NCBI Taxonomy" id="46159"/>
    <lineage>
        <taxon>Bacteria</taxon>
        <taxon>Bacillati</taxon>
        <taxon>Actinomycetota</taxon>
        <taxon>Actinomycetes</taxon>
        <taxon>Streptosporangiales</taxon>
        <taxon>Thermomonosporaceae</taxon>
        <taxon>Actinomadura</taxon>
    </lineage>
</organism>
<comment type="caution">
    <text evidence="1">The sequence shown here is derived from an EMBL/GenBank/DDBJ whole genome shotgun (WGS) entry which is preliminary data.</text>
</comment>
<keyword evidence="2" id="KW-1185">Reference proteome</keyword>
<dbReference type="RefSeq" id="WP_185028635.1">
    <property type="nucleotide sequence ID" value="NZ_JACHMQ010000001.1"/>
</dbReference>